<proteinExistence type="predicted"/>
<organism evidence="1 2">
    <name type="scientific">Desulfovibrio piger ATCC 29098</name>
    <dbReference type="NCBI Taxonomy" id="411464"/>
    <lineage>
        <taxon>Bacteria</taxon>
        <taxon>Pseudomonadati</taxon>
        <taxon>Thermodesulfobacteriota</taxon>
        <taxon>Desulfovibrionia</taxon>
        <taxon>Desulfovibrionales</taxon>
        <taxon>Desulfovibrionaceae</taxon>
        <taxon>Desulfovibrio</taxon>
    </lineage>
</organism>
<dbReference type="AlphaFoldDB" id="B6WT89"/>
<evidence type="ECO:0008006" key="3">
    <source>
        <dbReference type="Google" id="ProtNLM"/>
    </source>
</evidence>
<gene>
    <name evidence="1" type="ORF">DESPIG_01294</name>
</gene>
<comment type="caution">
    <text evidence="1">The sequence shown here is derived from an EMBL/GenBank/DDBJ whole genome shotgun (WGS) entry which is preliminary data.</text>
</comment>
<evidence type="ECO:0000313" key="2">
    <source>
        <dbReference type="Proteomes" id="UP000003676"/>
    </source>
</evidence>
<accession>B6WT89</accession>
<dbReference type="EMBL" id="ABXU01000030">
    <property type="protein sequence ID" value="EEB33779.1"/>
    <property type="molecule type" value="Genomic_DNA"/>
</dbReference>
<sequence>MAVRYDWETIRAEFEAGATMGALSRRHGVNKAAISRRARKEGWTADLTDVVNRRAEAKVNGTVNAVDPQKKAAAVEAAAARKAAVISEQREAWGGFKNEVRAALDVNDFDRLKCLKIASEALRNAQECERKAWGIQDKAETEVSGGLSITWEK</sequence>
<dbReference type="OrthoDB" id="5787960at2"/>
<evidence type="ECO:0000313" key="1">
    <source>
        <dbReference type="EMBL" id="EEB33779.1"/>
    </source>
</evidence>
<dbReference type="HOGENOM" id="CLU_123926_0_0_7"/>
<dbReference type="RefSeq" id="WP_006005894.1">
    <property type="nucleotide sequence ID" value="NZ_DS996355.1"/>
</dbReference>
<reference evidence="1 2" key="1">
    <citation type="submission" date="2008-10" db="EMBL/GenBank/DDBJ databases">
        <title>Draft genome sequence of Desulvovibrio piger (ATCC 29098).</title>
        <authorList>
            <person name="Sudarsanam P."/>
            <person name="Ley R."/>
            <person name="Guruge J."/>
            <person name="Turnbaugh P.J."/>
            <person name="Mahowald M."/>
            <person name="Liep D."/>
            <person name="Gordon J."/>
        </authorList>
    </citation>
    <scope>NUCLEOTIDE SEQUENCE [LARGE SCALE GENOMIC DNA]</scope>
    <source>
        <strain evidence="1 2">ATCC 29098</strain>
    </source>
</reference>
<protein>
    <recommendedName>
        <fullName evidence="3">Terminase small subunit</fullName>
    </recommendedName>
</protein>
<dbReference type="eggNOG" id="ENOG5033JSZ">
    <property type="taxonomic scope" value="Bacteria"/>
</dbReference>
<reference evidence="1 2" key="2">
    <citation type="submission" date="2008-10" db="EMBL/GenBank/DDBJ databases">
        <authorList>
            <person name="Fulton L."/>
            <person name="Clifton S."/>
            <person name="Fulton B."/>
            <person name="Xu J."/>
            <person name="Minx P."/>
            <person name="Pepin K.H."/>
            <person name="Johnson M."/>
            <person name="Bhonagiri V."/>
            <person name="Nash W.E."/>
            <person name="Mardis E.R."/>
            <person name="Wilson R.K."/>
        </authorList>
    </citation>
    <scope>NUCLEOTIDE SEQUENCE [LARGE SCALE GENOMIC DNA]</scope>
    <source>
        <strain evidence="1 2">ATCC 29098</strain>
    </source>
</reference>
<name>B6WT89_9BACT</name>
<dbReference type="Proteomes" id="UP000003676">
    <property type="component" value="Unassembled WGS sequence"/>
</dbReference>